<feature type="domain" description="RRM" evidence="5">
    <location>
        <begin position="62"/>
        <end position="149"/>
    </location>
</feature>
<dbReference type="Proteomes" id="UP000613177">
    <property type="component" value="Unassembled WGS sequence"/>
</dbReference>
<dbReference type="PANTHER" id="PTHR48032:SF6">
    <property type="entry name" value="RNA-BINDING (RRM_RBD_RNP MOTIFS) FAMILY PROTEIN"/>
    <property type="match status" value="1"/>
</dbReference>
<evidence type="ECO:0000256" key="2">
    <source>
        <dbReference type="ARBA" id="ARBA00022884"/>
    </source>
</evidence>
<dbReference type="EMBL" id="JAEPRE010000049">
    <property type="protein sequence ID" value="KAG2234642.1"/>
    <property type="molecule type" value="Genomic_DNA"/>
</dbReference>
<accession>A0A8H7SUM4</accession>
<sequence>MSDDFDDDLYNVYNGRGQEDSYNDEDLYGEDPVVDVTEEETKEEEPDQPTTDQADTTDGDESLPNATDDSTATNQDEGKMFIGGLNWETTDVLDCTVMRDPTTQRSRGFGFLTMKENSDIDKIVNQTDHHLDGKRIDPKRAIPRDEQDKTEKIFVGGISPEVNEEEFKEFFTQFGTVIDATLMMERDTGRPRGFGFVTFESSNGVEEALKNPNLSIKDKTKAMPKNKQNRTVAPALNPNFRPPTNTSTGYMPNNRYAAQFGMMNQNNLMYGNMYGPYNPMAYYQPNRPSYNTNNYMRQQNYDGQDARAEDRKDRGSGGGAVHASQSRNQQHYRPY</sequence>
<proteinExistence type="predicted"/>
<comment type="caution">
    <text evidence="6">The sequence shown here is derived from an EMBL/GenBank/DDBJ whole genome shotgun (WGS) entry which is preliminary data.</text>
</comment>
<name>A0A8H7SUM4_9FUNG</name>
<feature type="compositionally biased region" description="Basic and acidic residues" evidence="4">
    <location>
        <begin position="304"/>
        <end position="315"/>
    </location>
</feature>
<dbReference type="InterPro" id="IPR000504">
    <property type="entry name" value="RRM_dom"/>
</dbReference>
<dbReference type="InterPro" id="IPR035979">
    <property type="entry name" value="RBD_domain_sf"/>
</dbReference>
<evidence type="ECO:0000259" key="5">
    <source>
        <dbReference type="PROSITE" id="PS50102"/>
    </source>
</evidence>
<feature type="region of interest" description="Disordered" evidence="4">
    <location>
        <begin position="302"/>
        <end position="335"/>
    </location>
</feature>
<feature type="compositionally biased region" description="Acidic residues" evidence="4">
    <location>
        <begin position="21"/>
        <end position="47"/>
    </location>
</feature>
<dbReference type="SUPFAM" id="SSF54928">
    <property type="entry name" value="RNA-binding domain, RBD"/>
    <property type="match status" value="2"/>
</dbReference>
<dbReference type="GO" id="GO:0006417">
    <property type="term" value="P:regulation of translation"/>
    <property type="evidence" value="ECO:0007669"/>
    <property type="project" value="TreeGrafter"/>
</dbReference>
<dbReference type="Gene3D" id="3.30.70.330">
    <property type="match status" value="2"/>
</dbReference>
<protein>
    <recommendedName>
        <fullName evidence="5">RRM domain-containing protein</fullName>
    </recommendedName>
</protein>
<dbReference type="PANTHER" id="PTHR48032">
    <property type="entry name" value="RNA-BINDING PROTEIN MUSASHI HOMOLOG RBP6"/>
    <property type="match status" value="1"/>
</dbReference>
<evidence type="ECO:0000256" key="4">
    <source>
        <dbReference type="SAM" id="MobiDB-lite"/>
    </source>
</evidence>
<evidence type="ECO:0000256" key="1">
    <source>
        <dbReference type="ARBA" id="ARBA00022737"/>
    </source>
</evidence>
<dbReference type="Pfam" id="PF00076">
    <property type="entry name" value="RRM_1"/>
    <property type="match status" value="2"/>
</dbReference>
<evidence type="ECO:0000313" key="7">
    <source>
        <dbReference type="Proteomes" id="UP000613177"/>
    </source>
</evidence>
<evidence type="ECO:0000256" key="3">
    <source>
        <dbReference type="PROSITE-ProRule" id="PRU00176"/>
    </source>
</evidence>
<dbReference type="AlphaFoldDB" id="A0A8H7SUM4"/>
<feature type="domain" description="RRM" evidence="5">
    <location>
        <begin position="151"/>
        <end position="215"/>
    </location>
</feature>
<dbReference type="PROSITE" id="PS50102">
    <property type="entry name" value="RRM"/>
    <property type="match status" value="2"/>
</dbReference>
<feature type="region of interest" description="Disordered" evidence="4">
    <location>
        <begin position="1"/>
        <end position="77"/>
    </location>
</feature>
<gene>
    <name evidence="6" type="ORF">INT48_003450</name>
</gene>
<feature type="compositionally biased region" description="Polar residues" evidence="4">
    <location>
        <begin position="323"/>
        <end position="335"/>
    </location>
</feature>
<feature type="region of interest" description="Disordered" evidence="4">
    <location>
        <begin position="223"/>
        <end position="250"/>
    </location>
</feature>
<keyword evidence="1" id="KW-0677">Repeat</keyword>
<reference evidence="6" key="1">
    <citation type="submission" date="2021-01" db="EMBL/GenBank/DDBJ databases">
        <title>Metabolic potential, ecology and presence of endohyphal bacteria is reflected in genomic diversity of Mucoromycotina.</title>
        <authorList>
            <person name="Muszewska A."/>
            <person name="Okrasinska A."/>
            <person name="Steczkiewicz K."/>
            <person name="Drgas O."/>
            <person name="Orlowska M."/>
            <person name="Perlinska-Lenart U."/>
            <person name="Aleksandrzak-Piekarczyk T."/>
            <person name="Szatraj K."/>
            <person name="Zielenkiewicz U."/>
            <person name="Pilsyk S."/>
            <person name="Malc E."/>
            <person name="Mieczkowski P."/>
            <person name="Kruszewska J.S."/>
            <person name="Biernat P."/>
            <person name="Pawlowska J."/>
        </authorList>
    </citation>
    <scope>NUCLEOTIDE SEQUENCE</scope>
    <source>
        <strain evidence="6">WA0000018081</strain>
    </source>
</reference>
<keyword evidence="7" id="KW-1185">Reference proteome</keyword>
<dbReference type="GO" id="GO:0003729">
    <property type="term" value="F:mRNA binding"/>
    <property type="evidence" value="ECO:0007669"/>
    <property type="project" value="TreeGrafter"/>
</dbReference>
<evidence type="ECO:0000313" key="6">
    <source>
        <dbReference type="EMBL" id="KAG2234642.1"/>
    </source>
</evidence>
<dbReference type="SMART" id="SM00360">
    <property type="entry name" value="RRM"/>
    <property type="match status" value="2"/>
</dbReference>
<feature type="compositionally biased region" description="Polar residues" evidence="4">
    <location>
        <begin position="64"/>
        <end position="75"/>
    </location>
</feature>
<organism evidence="6 7">
    <name type="scientific">Thamnidium elegans</name>
    <dbReference type="NCBI Taxonomy" id="101142"/>
    <lineage>
        <taxon>Eukaryota</taxon>
        <taxon>Fungi</taxon>
        <taxon>Fungi incertae sedis</taxon>
        <taxon>Mucoromycota</taxon>
        <taxon>Mucoromycotina</taxon>
        <taxon>Mucoromycetes</taxon>
        <taxon>Mucorales</taxon>
        <taxon>Mucorineae</taxon>
        <taxon>Mucoraceae</taxon>
        <taxon>Thamnidium</taxon>
    </lineage>
</organism>
<keyword evidence="2 3" id="KW-0694">RNA-binding</keyword>
<dbReference type="InterPro" id="IPR012677">
    <property type="entry name" value="Nucleotide-bd_a/b_plait_sf"/>
</dbReference>